<evidence type="ECO:0000313" key="1">
    <source>
        <dbReference type="EMBL" id="QIS13482.1"/>
    </source>
</evidence>
<proteinExistence type="predicted"/>
<protein>
    <submittedName>
        <fullName evidence="1">Ribbon-helix-helix protein, CopG family</fullName>
    </submittedName>
</protein>
<evidence type="ECO:0000313" key="2">
    <source>
        <dbReference type="Proteomes" id="UP000503540"/>
    </source>
</evidence>
<sequence>MAMTLSLSDEQTEALRRRAEAEHRSIQQVALAAIDAYLNQPDARNRRKSVPVSELHEIFGGLPPMDAAEFRADQERYVDGDAYFDADLRAKQSGSENSE</sequence>
<reference evidence="1 2" key="1">
    <citation type="journal article" date="2019" name="ACS Chem. Biol.">
        <title>Identification and Mobilization of a Cryptic Antibiotic Biosynthesis Gene Locus from a Human-Pathogenic Nocardia Isolate.</title>
        <authorList>
            <person name="Herisse M."/>
            <person name="Ishida K."/>
            <person name="Porter J.L."/>
            <person name="Howden B."/>
            <person name="Hertweck C."/>
            <person name="Stinear T.P."/>
            <person name="Pidot S.J."/>
        </authorList>
    </citation>
    <scope>NUCLEOTIDE SEQUENCE [LARGE SCALE GENOMIC DNA]</scope>
    <source>
        <strain evidence="1 2">AUSMDU00012717</strain>
    </source>
</reference>
<dbReference type="KEGG" id="nah:F5544_28145"/>
<dbReference type="AlphaFoldDB" id="A0A6G9YJV2"/>
<accession>A0A6G9YJV2</accession>
<organism evidence="1 2">
    <name type="scientific">Nocardia arthritidis</name>
    <dbReference type="NCBI Taxonomy" id="228602"/>
    <lineage>
        <taxon>Bacteria</taxon>
        <taxon>Bacillati</taxon>
        <taxon>Actinomycetota</taxon>
        <taxon>Actinomycetes</taxon>
        <taxon>Mycobacteriales</taxon>
        <taxon>Nocardiaceae</taxon>
        <taxon>Nocardia</taxon>
    </lineage>
</organism>
<dbReference type="EMBL" id="CP046172">
    <property type="protein sequence ID" value="QIS13482.1"/>
    <property type="molecule type" value="Genomic_DNA"/>
</dbReference>
<dbReference type="Proteomes" id="UP000503540">
    <property type="component" value="Chromosome"/>
</dbReference>
<name>A0A6G9YJV2_9NOCA</name>
<keyword evidence="2" id="KW-1185">Reference proteome</keyword>
<gene>
    <name evidence="1" type="ORF">F5544_28145</name>
</gene>
<dbReference type="RefSeq" id="WP_167476016.1">
    <property type="nucleotide sequence ID" value="NZ_CP046172.1"/>
</dbReference>